<keyword evidence="3" id="KW-0378">Hydrolase</keyword>
<dbReference type="PANTHER" id="PTHR30417">
    <property type="entry name" value="N-ACETYLMURAMOYL-L-ALANINE AMIDASE AMID"/>
    <property type="match status" value="1"/>
</dbReference>
<reference evidence="8 9" key="1">
    <citation type="submission" date="2016-10" db="EMBL/GenBank/DDBJ databases">
        <title>Silvanigrella aquatica sp. nov., isolated from a freshwater lake located in the Black Forest, Germany, description of Silvanigrellaceae fam. nov., Silvanigrellales ord. nov., reclassification of the order Bdellovibrionales in the class Oligoflexia, reclassification of the families Bacteriovoracaceae and Halobacteriovoraceae in the new order Bacteriovoracales ord. nov., and reclassification of the family Pseudobacteriovoracaceae in the order Oligoflexiales.</title>
        <authorList>
            <person name="Hahn M.W."/>
            <person name="Schmidt J."/>
            <person name="Koll U."/>
            <person name="Rohde M."/>
            <person name="Verbag S."/>
            <person name="Pitt A."/>
            <person name="Nakai R."/>
            <person name="Naganuma T."/>
            <person name="Lang E."/>
        </authorList>
    </citation>
    <scope>NUCLEOTIDE SEQUENCE [LARGE SCALE GENOMIC DNA]</scope>
    <source>
        <strain evidence="8 9">MWH-Nonnen-W8red</strain>
    </source>
</reference>
<dbReference type="InterPro" id="IPR002502">
    <property type="entry name" value="Amidase_domain"/>
</dbReference>
<dbReference type="InterPro" id="IPR036505">
    <property type="entry name" value="Amidase/PGRP_sf"/>
</dbReference>
<dbReference type="Proteomes" id="UP000184731">
    <property type="component" value="Chromosome"/>
</dbReference>
<protein>
    <recommendedName>
        <fullName evidence="2">N-acetylmuramoyl-L-alanine amidase</fullName>
        <ecNumber evidence="2">3.5.1.28</ecNumber>
    </recommendedName>
</protein>
<proteinExistence type="predicted"/>
<evidence type="ECO:0000256" key="3">
    <source>
        <dbReference type="ARBA" id="ARBA00022801"/>
    </source>
</evidence>
<dbReference type="KEGG" id="saqi:AXG55_09310"/>
<dbReference type="PROSITE" id="PS51257">
    <property type="entry name" value="PROKAR_LIPOPROTEIN"/>
    <property type="match status" value="1"/>
</dbReference>
<keyword evidence="4" id="KW-0961">Cell wall biogenesis/degradation</keyword>
<dbReference type="AlphaFoldDB" id="A0A1L4D1N0"/>
<dbReference type="EMBL" id="CP017834">
    <property type="protein sequence ID" value="APJ04094.1"/>
    <property type="molecule type" value="Genomic_DNA"/>
</dbReference>
<evidence type="ECO:0000256" key="4">
    <source>
        <dbReference type="ARBA" id="ARBA00023316"/>
    </source>
</evidence>
<sequence length="403" mass="46278">MIKKFIISSLIFLFFMGCKTIANNAPATENSKETKAEAPTAKTPEVEQKPVYDDVIKYEINEDYITDDEYPARIEKEGISALVFHYTAQNFKKSLRSLTTGGNSSHWLVPTDGKTIYKIVSEDRRARHAGSSLWKSRKNVNVISIGVEVVNLGFKCNNFRKYCKKDYLTWLEFPEKQQKLIVSLAKEIQHKYNIDPLCIVGHSDIAVDRKLDPGPIFPWKKLAENGVGAWVYDNEIQQQVDNVNANIKDKISRLLIQIKLYEFGFDIKRDNGSNKYIQNKIAQYGYSFKKTPIADLVSLNQVNKYGNKNPKNKIFDEKKTDFAIQSFLMHYMPEVYLSEVSDDEYTSNDDKHDREHSPDSKNDQAAKNKAQFKFNIDNTRLFAALQALLVKYPNKARSSCGLY</sequence>
<dbReference type="RefSeq" id="WP_233231110.1">
    <property type="nucleotide sequence ID" value="NZ_CP017834.1"/>
</dbReference>
<dbReference type="GO" id="GO:0019867">
    <property type="term" value="C:outer membrane"/>
    <property type="evidence" value="ECO:0007669"/>
    <property type="project" value="TreeGrafter"/>
</dbReference>
<organism evidence="8 9">
    <name type="scientific">Silvanigrella aquatica</name>
    <dbReference type="NCBI Taxonomy" id="1915309"/>
    <lineage>
        <taxon>Bacteria</taxon>
        <taxon>Pseudomonadati</taxon>
        <taxon>Bdellovibrionota</taxon>
        <taxon>Oligoflexia</taxon>
        <taxon>Silvanigrellales</taxon>
        <taxon>Silvanigrellaceae</taxon>
        <taxon>Silvanigrella</taxon>
    </lineage>
</organism>
<dbReference type="SMART" id="SM00644">
    <property type="entry name" value="Ami_2"/>
    <property type="match status" value="1"/>
</dbReference>
<dbReference type="GO" id="GO:0071555">
    <property type="term" value="P:cell wall organization"/>
    <property type="evidence" value="ECO:0007669"/>
    <property type="project" value="UniProtKB-KW"/>
</dbReference>
<name>A0A1L4D1N0_9BACT</name>
<accession>A0A1L4D1N0</accession>
<dbReference type="GO" id="GO:0009254">
    <property type="term" value="P:peptidoglycan turnover"/>
    <property type="evidence" value="ECO:0007669"/>
    <property type="project" value="TreeGrafter"/>
</dbReference>
<dbReference type="EC" id="3.5.1.28" evidence="2"/>
<dbReference type="GO" id="GO:0008745">
    <property type="term" value="F:N-acetylmuramoyl-L-alanine amidase activity"/>
    <property type="evidence" value="ECO:0007669"/>
    <property type="project" value="UniProtKB-EC"/>
</dbReference>
<feature type="domain" description="N-acetylmuramoyl-L-alanine amidase" evidence="7">
    <location>
        <begin position="67"/>
        <end position="214"/>
    </location>
</feature>
<keyword evidence="9" id="KW-1185">Reference proteome</keyword>
<gene>
    <name evidence="8" type="ORF">AXG55_09310</name>
</gene>
<dbReference type="STRING" id="1915309.AXG55_09310"/>
<dbReference type="SUPFAM" id="SSF55846">
    <property type="entry name" value="N-acetylmuramoyl-L-alanine amidase-like"/>
    <property type="match status" value="1"/>
</dbReference>
<evidence type="ECO:0000256" key="1">
    <source>
        <dbReference type="ARBA" id="ARBA00001561"/>
    </source>
</evidence>
<dbReference type="GO" id="GO:0009253">
    <property type="term" value="P:peptidoglycan catabolic process"/>
    <property type="evidence" value="ECO:0007669"/>
    <property type="project" value="InterPro"/>
</dbReference>
<evidence type="ECO:0000313" key="9">
    <source>
        <dbReference type="Proteomes" id="UP000184731"/>
    </source>
</evidence>
<feature type="signal peptide" evidence="6">
    <location>
        <begin position="1"/>
        <end position="24"/>
    </location>
</feature>
<evidence type="ECO:0000256" key="2">
    <source>
        <dbReference type="ARBA" id="ARBA00011901"/>
    </source>
</evidence>
<evidence type="ECO:0000256" key="6">
    <source>
        <dbReference type="SAM" id="SignalP"/>
    </source>
</evidence>
<evidence type="ECO:0000256" key="5">
    <source>
        <dbReference type="SAM" id="MobiDB-lite"/>
    </source>
</evidence>
<feature type="region of interest" description="Disordered" evidence="5">
    <location>
        <begin position="343"/>
        <end position="366"/>
    </location>
</feature>
<dbReference type="Pfam" id="PF01510">
    <property type="entry name" value="Amidase_2"/>
    <property type="match status" value="1"/>
</dbReference>
<evidence type="ECO:0000259" key="7">
    <source>
        <dbReference type="SMART" id="SM00644"/>
    </source>
</evidence>
<comment type="catalytic activity">
    <reaction evidence="1">
        <text>Hydrolyzes the link between N-acetylmuramoyl residues and L-amino acid residues in certain cell-wall glycopeptides.</text>
        <dbReference type="EC" id="3.5.1.28"/>
    </reaction>
</comment>
<dbReference type="InterPro" id="IPR051206">
    <property type="entry name" value="NAMLAA_amidase_2"/>
</dbReference>
<keyword evidence="6" id="KW-0732">Signal</keyword>
<feature type="compositionally biased region" description="Basic and acidic residues" evidence="5">
    <location>
        <begin position="348"/>
        <end position="366"/>
    </location>
</feature>
<evidence type="ECO:0000313" key="8">
    <source>
        <dbReference type="EMBL" id="APJ04094.1"/>
    </source>
</evidence>
<dbReference type="Gene3D" id="3.40.80.10">
    <property type="entry name" value="Peptidoglycan recognition protein-like"/>
    <property type="match status" value="1"/>
</dbReference>
<dbReference type="CDD" id="cd06583">
    <property type="entry name" value="PGRP"/>
    <property type="match status" value="1"/>
</dbReference>
<feature type="chain" id="PRO_5012273080" description="N-acetylmuramoyl-L-alanine amidase" evidence="6">
    <location>
        <begin position="25"/>
        <end position="403"/>
    </location>
</feature>
<dbReference type="PANTHER" id="PTHR30417:SF1">
    <property type="entry name" value="N-ACETYLMURAMOYL-L-ALANINE AMIDASE AMID"/>
    <property type="match status" value="1"/>
</dbReference>